<name>A0A238BTQ5_9BILA</name>
<proteinExistence type="predicted"/>
<gene>
    <name evidence="2" type="ORF">X798_04564</name>
</gene>
<feature type="compositionally biased region" description="Low complexity" evidence="1">
    <location>
        <begin position="70"/>
        <end position="80"/>
    </location>
</feature>
<feature type="region of interest" description="Disordered" evidence="1">
    <location>
        <begin position="59"/>
        <end position="83"/>
    </location>
</feature>
<sequence>MYDEMKKKKLKQRKIETMKTISYRCKTMEKLPKKPFWPCFSRILAFGLNVYADRNEPATTEKELHSQEKSISNSNLNSNSGRMQCNEHDHDLAYSRKLERKVLHTSMICSYVPHHNNVPVVDENLNEILNKKKGNEYSAILPIIQDSLGSLLWEDTDKCKRPIY</sequence>
<dbReference type="EMBL" id="KZ270009">
    <property type="protein sequence ID" value="OZC08364.1"/>
    <property type="molecule type" value="Genomic_DNA"/>
</dbReference>
<evidence type="ECO:0000313" key="3">
    <source>
        <dbReference type="Proteomes" id="UP000242913"/>
    </source>
</evidence>
<dbReference type="Proteomes" id="UP000242913">
    <property type="component" value="Unassembled WGS sequence"/>
</dbReference>
<organism evidence="2 3">
    <name type="scientific">Onchocerca flexuosa</name>
    <dbReference type="NCBI Taxonomy" id="387005"/>
    <lineage>
        <taxon>Eukaryota</taxon>
        <taxon>Metazoa</taxon>
        <taxon>Ecdysozoa</taxon>
        <taxon>Nematoda</taxon>
        <taxon>Chromadorea</taxon>
        <taxon>Rhabditida</taxon>
        <taxon>Spirurina</taxon>
        <taxon>Spiruromorpha</taxon>
        <taxon>Filarioidea</taxon>
        <taxon>Onchocercidae</taxon>
        <taxon>Onchocerca</taxon>
    </lineage>
</organism>
<accession>A0A238BTQ5</accession>
<protein>
    <submittedName>
        <fullName evidence="2">Uncharacterized protein</fullName>
    </submittedName>
</protein>
<reference evidence="2 3" key="1">
    <citation type="submission" date="2015-12" db="EMBL/GenBank/DDBJ databases">
        <title>Draft genome of the nematode, Onchocerca flexuosa.</title>
        <authorList>
            <person name="Mitreva M."/>
        </authorList>
    </citation>
    <scope>NUCLEOTIDE SEQUENCE [LARGE SCALE GENOMIC DNA]</scope>
    <source>
        <strain evidence="2">Red Deer</strain>
    </source>
</reference>
<evidence type="ECO:0000256" key="1">
    <source>
        <dbReference type="SAM" id="MobiDB-lite"/>
    </source>
</evidence>
<dbReference type="AlphaFoldDB" id="A0A238BTQ5"/>
<feature type="compositionally biased region" description="Basic and acidic residues" evidence="1">
    <location>
        <begin position="59"/>
        <end position="68"/>
    </location>
</feature>
<keyword evidence="3" id="KW-1185">Reference proteome</keyword>
<evidence type="ECO:0000313" key="2">
    <source>
        <dbReference type="EMBL" id="OZC08364.1"/>
    </source>
</evidence>